<keyword evidence="2" id="KW-1185">Reference proteome</keyword>
<dbReference type="Proteomes" id="UP000294850">
    <property type="component" value="Unassembled WGS sequence"/>
</dbReference>
<dbReference type="OrthoDB" id="1271679at2"/>
<comment type="caution">
    <text evidence="1">The sequence shown here is derived from an EMBL/GenBank/DDBJ whole genome shotgun (WGS) entry which is preliminary data.</text>
</comment>
<gene>
    <name evidence="1" type="ORF">E0F88_13035</name>
</gene>
<dbReference type="RefSeq" id="WP_131958694.1">
    <property type="nucleotide sequence ID" value="NZ_SMFL01000004.1"/>
</dbReference>
<organism evidence="1 2">
    <name type="scientific">Dyadobacter psychrotolerans</name>
    <dbReference type="NCBI Taxonomy" id="2541721"/>
    <lineage>
        <taxon>Bacteria</taxon>
        <taxon>Pseudomonadati</taxon>
        <taxon>Bacteroidota</taxon>
        <taxon>Cytophagia</taxon>
        <taxon>Cytophagales</taxon>
        <taxon>Spirosomataceae</taxon>
        <taxon>Dyadobacter</taxon>
    </lineage>
</organism>
<accession>A0A4R5DTL5</accession>
<evidence type="ECO:0000313" key="1">
    <source>
        <dbReference type="EMBL" id="TDE15431.1"/>
    </source>
</evidence>
<sequence length="131" mass="15595">MTETQTSQLLALRPQILTGQTQTPIEEFQNKSLRPILKLQNDLLIKAFRQYIEKHKSRFDKLNTSEKNDFVIRALRQDHQFRHFLRGVVVGHFTDEEWLFFELNENEVNKRTMKLVEQRLLSQLEVLSLNG</sequence>
<reference evidence="1 2" key="1">
    <citation type="submission" date="2019-03" db="EMBL/GenBank/DDBJ databases">
        <title>Dyadobacter AR-3-6 sp. nov., isolated from arctic soil.</title>
        <authorList>
            <person name="Chaudhary D.K."/>
        </authorList>
    </citation>
    <scope>NUCLEOTIDE SEQUENCE [LARGE SCALE GENOMIC DNA]</scope>
    <source>
        <strain evidence="1 2">AR-3-6</strain>
    </source>
</reference>
<name>A0A4R5DTL5_9BACT</name>
<dbReference type="EMBL" id="SMFL01000004">
    <property type="protein sequence ID" value="TDE15431.1"/>
    <property type="molecule type" value="Genomic_DNA"/>
</dbReference>
<protein>
    <submittedName>
        <fullName evidence="1">Glyoxalase</fullName>
    </submittedName>
</protein>
<evidence type="ECO:0000313" key="2">
    <source>
        <dbReference type="Proteomes" id="UP000294850"/>
    </source>
</evidence>
<proteinExistence type="predicted"/>
<dbReference type="AlphaFoldDB" id="A0A4R5DTL5"/>